<feature type="domain" description="ATP-cone" evidence="11">
    <location>
        <begin position="5"/>
        <end position="95"/>
    </location>
</feature>
<evidence type="ECO:0000256" key="4">
    <source>
        <dbReference type="ARBA" id="ARBA00022741"/>
    </source>
</evidence>
<evidence type="ECO:0000256" key="5">
    <source>
        <dbReference type="ARBA" id="ARBA00022840"/>
    </source>
</evidence>
<dbReference type="InterPro" id="IPR000788">
    <property type="entry name" value="RNR_lg_C"/>
</dbReference>
<dbReference type="EC" id="1.17.4.1" evidence="2 10"/>
<dbReference type="InterPro" id="IPR039718">
    <property type="entry name" value="Rrm1"/>
</dbReference>
<dbReference type="SUPFAM" id="SSF51998">
    <property type="entry name" value="PFL-like glycyl radical enzymes"/>
    <property type="match status" value="1"/>
</dbReference>
<dbReference type="PROSITE" id="PS51161">
    <property type="entry name" value="ATP_CONE"/>
    <property type="match status" value="1"/>
</dbReference>
<organism evidence="12 13">
    <name type="scientific">Serratia aquatilis</name>
    <dbReference type="NCBI Taxonomy" id="1737515"/>
    <lineage>
        <taxon>Bacteria</taxon>
        <taxon>Pseudomonadati</taxon>
        <taxon>Pseudomonadota</taxon>
        <taxon>Gammaproteobacteria</taxon>
        <taxon>Enterobacterales</taxon>
        <taxon>Yersiniaceae</taxon>
        <taxon>Serratia</taxon>
    </lineage>
</organism>
<dbReference type="InterPro" id="IPR005144">
    <property type="entry name" value="ATP-cone_dom"/>
</dbReference>
<keyword evidence="5 9" id="KW-0067">ATP-binding</keyword>
<dbReference type="Pfam" id="PF03477">
    <property type="entry name" value="ATP-cone"/>
    <property type="match status" value="1"/>
</dbReference>
<dbReference type="InterPro" id="IPR013346">
    <property type="entry name" value="NrdE_NrdA_C"/>
</dbReference>
<proteinExistence type="inferred from homology"/>
<dbReference type="PRINTS" id="PR01183">
    <property type="entry name" value="RIBORDTASEM1"/>
</dbReference>
<dbReference type="Pfam" id="PF00317">
    <property type="entry name" value="Ribonuc_red_lgN"/>
    <property type="match status" value="1"/>
</dbReference>
<dbReference type="InterPro" id="IPR013509">
    <property type="entry name" value="RNR_lsu_N"/>
</dbReference>
<dbReference type="PANTHER" id="PTHR11573:SF6">
    <property type="entry name" value="RIBONUCLEOSIDE-DIPHOSPHATE REDUCTASE LARGE SUBUNIT"/>
    <property type="match status" value="1"/>
</dbReference>
<dbReference type="NCBIfam" id="NF006578">
    <property type="entry name" value="PRK09103.1"/>
    <property type="match status" value="1"/>
</dbReference>
<accession>A0ABV6E955</accession>
<evidence type="ECO:0000256" key="6">
    <source>
        <dbReference type="ARBA" id="ARBA00023002"/>
    </source>
</evidence>
<comment type="function">
    <text evidence="10">Provides the precursors necessary for DNA synthesis. Catalyzes the biosynthesis of deoxyribonucleotides from the corresponding ribonucleotides.</text>
</comment>
<evidence type="ECO:0000256" key="2">
    <source>
        <dbReference type="ARBA" id="ARBA00012274"/>
    </source>
</evidence>
<gene>
    <name evidence="12" type="primary">nrdA</name>
    <name evidence="12" type="ORF">ACFFJ3_02635</name>
</gene>
<evidence type="ECO:0000256" key="8">
    <source>
        <dbReference type="ARBA" id="ARBA00047754"/>
    </source>
</evidence>
<keyword evidence="4 9" id="KW-0547">Nucleotide-binding</keyword>
<evidence type="ECO:0000256" key="10">
    <source>
        <dbReference type="RuleBase" id="RU003410"/>
    </source>
</evidence>
<keyword evidence="7 10" id="KW-0215">Deoxyribonucleotide synthesis</keyword>
<dbReference type="PROSITE" id="PS00089">
    <property type="entry name" value="RIBORED_LARGE"/>
    <property type="match status" value="1"/>
</dbReference>
<reference evidence="12 13" key="1">
    <citation type="submission" date="2024-09" db="EMBL/GenBank/DDBJ databases">
        <authorList>
            <person name="Sun Q."/>
            <person name="Mori K."/>
        </authorList>
    </citation>
    <scope>NUCLEOTIDE SEQUENCE [LARGE SCALE GENOMIC DNA]</scope>
    <source>
        <strain evidence="12 13">CCM 8626</strain>
    </source>
</reference>
<comment type="catalytic activity">
    <reaction evidence="8 10">
        <text>a 2'-deoxyribonucleoside 5'-diphosphate + [thioredoxin]-disulfide + H2O = a ribonucleoside 5'-diphosphate + [thioredoxin]-dithiol</text>
        <dbReference type="Rhea" id="RHEA:23252"/>
        <dbReference type="Rhea" id="RHEA-COMP:10698"/>
        <dbReference type="Rhea" id="RHEA-COMP:10700"/>
        <dbReference type="ChEBI" id="CHEBI:15377"/>
        <dbReference type="ChEBI" id="CHEBI:29950"/>
        <dbReference type="ChEBI" id="CHEBI:50058"/>
        <dbReference type="ChEBI" id="CHEBI:57930"/>
        <dbReference type="ChEBI" id="CHEBI:73316"/>
        <dbReference type="EC" id="1.17.4.1"/>
    </reaction>
</comment>
<sequence>MNQSLLVTKRDGSKERINLDKIHRVIDWAAEGLHNVSVSQVELRSHIQFYDGIKTADIHETIIKAAADLISRDAPDYQYLAARLAIFHLRKKAYGQFEPPKLYDHVARMVDMGKYDKHLLEDYTVEEFEQMGSFIDHWRDMNFSYAAVKQLEGKYLVQNRVSGEIYESAQFLYILVAACLFSGYPRETRLDYVKRFYDAISTFKISLPTPIMAGVRTPTRQFSSCVLIECGDSLDSINATSSAIVKYVSQRAGIGINAGRIRALGSPIRGGEAFHTGCIPFYKHFQTAVKSCSQGGVRGGAATLFYPMWHLEVESLLVLKNNRGVEGNRVRHMDYGVQINRLMYQRLIKNEEITLFSPSDVPGLYDAFFADQDEFERLYTRYEKDDSIRQQRVKAVELFSLMMQERASTGRIYIQNVDHCNTHSPFDPRVAPVRQSNLCLEIALPTKPLDDVNDENGEIAMCTLSAFNLGAIDSLDDLEELATLAVRSLDALLDYQDYPIKAAHRGAMGRRTLGIGVINYAYYLAKNGVRYSDGSANNLTHRTFEAIQYYLLKASNRLAQERGACPWFNETTYSQGILPIDTYKKDLDVICSEPLHYDWETLRKEIKETGLRNSTLSALMPSETSSQISNATNGIEPPRGHISIKASKDGILRQVVPEYERLKNDYELLWEMPNNDGYLHLVGLMQKFVDQSISANTNYDPTRFPGGKVPMKQLLKDLLTTYKCGVKTLYYQNTRDGADDIQEDLQPVQGSDDDCEGGACKI</sequence>
<dbReference type="RefSeq" id="WP_380672691.1">
    <property type="nucleotide sequence ID" value="NZ_CP173186.1"/>
</dbReference>
<evidence type="ECO:0000256" key="9">
    <source>
        <dbReference type="PROSITE-ProRule" id="PRU00492"/>
    </source>
</evidence>
<keyword evidence="13" id="KW-1185">Reference proteome</keyword>
<keyword evidence="6 10" id="KW-0560">Oxidoreductase</keyword>
<dbReference type="PANTHER" id="PTHR11573">
    <property type="entry name" value="RIBONUCLEOSIDE-DIPHOSPHATE REDUCTASE LARGE CHAIN"/>
    <property type="match status" value="1"/>
</dbReference>
<dbReference type="EMBL" id="JBHLXG010000003">
    <property type="protein sequence ID" value="MFC0225413.1"/>
    <property type="molecule type" value="Genomic_DNA"/>
</dbReference>
<dbReference type="SUPFAM" id="SSF48168">
    <property type="entry name" value="R1 subunit of ribonucleotide reductase, N-terminal domain"/>
    <property type="match status" value="1"/>
</dbReference>
<evidence type="ECO:0000256" key="1">
    <source>
        <dbReference type="ARBA" id="ARBA00010406"/>
    </source>
</evidence>
<evidence type="ECO:0000256" key="7">
    <source>
        <dbReference type="ARBA" id="ARBA00023116"/>
    </source>
</evidence>
<dbReference type="Gene3D" id="1.10.1650.20">
    <property type="match status" value="1"/>
</dbReference>
<protein>
    <recommendedName>
        <fullName evidence="2 10">Ribonucleoside-diphosphate reductase</fullName>
        <ecNumber evidence="2 10">1.17.4.1</ecNumber>
    </recommendedName>
</protein>
<comment type="similarity">
    <text evidence="1 10">Belongs to the ribonucleoside diphosphate reductase large chain family.</text>
</comment>
<dbReference type="Gene3D" id="3.20.70.20">
    <property type="match status" value="1"/>
</dbReference>
<dbReference type="NCBIfam" id="TIGR02506">
    <property type="entry name" value="NrdE_NrdA"/>
    <property type="match status" value="1"/>
</dbReference>
<dbReference type="InterPro" id="IPR008926">
    <property type="entry name" value="RNR_R1-su_N"/>
</dbReference>
<evidence type="ECO:0000259" key="11">
    <source>
        <dbReference type="PROSITE" id="PS51161"/>
    </source>
</evidence>
<evidence type="ECO:0000313" key="13">
    <source>
        <dbReference type="Proteomes" id="UP001589792"/>
    </source>
</evidence>
<evidence type="ECO:0000313" key="12">
    <source>
        <dbReference type="EMBL" id="MFC0225413.1"/>
    </source>
</evidence>
<dbReference type="Proteomes" id="UP001589792">
    <property type="component" value="Unassembled WGS sequence"/>
</dbReference>
<evidence type="ECO:0000256" key="3">
    <source>
        <dbReference type="ARBA" id="ARBA00022533"/>
    </source>
</evidence>
<name>A0ABV6E955_9GAMM</name>
<dbReference type="Pfam" id="PF02867">
    <property type="entry name" value="Ribonuc_red_lgC"/>
    <property type="match status" value="1"/>
</dbReference>
<keyword evidence="3" id="KW-0021">Allosteric enzyme</keyword>
<comment type="caution">
    <text evidence="12">The sequence shown here is derived from an EMBL/GenBank/DDBJ whole genome shotgun (WGS) entry which is preliminary data.</text>
</comment>